<feature type="chain" id="PRO_5026959013" description="Outer membrane beta-barrel protein" evidence="1">
    <location>
        <begin position="20"/>
        <end position="199"/>
    </location>
</feature>
<sequence>MKKLILFVATCIISVNAFSQSFHHGIGISVFFDNMTPDKITTISAITYSPRYNFRETEQMSASLGIPLSIGFVGDGNSTVYYDEVTGEETSGSIKGFAVNLPLVVNLNVGAGSTKNNKHNIGGFIGAGYTWHYVSSRDYTKDGNDKSVGGSSFGPTINGGFRFNLGGDPFNNIELRFSYYKGRNRTQLEMFGIGAIFNL</sequence>
<dbReference type="AlphaFoldDB" id="A0A6N8JFC4"/>
<dbReference type="RefSeq" id="WP_157302729.1">
    <property type="nucleotide sequence ID" value="NZ_BAAAZB010000001.1"/>
</dbReference>
<proteinExistence type="predicted"/>
<evidence type="ECO:0000256" key="1">
    <source>
        <dbReference type="SAM" id="SignalP"/>
    </source>
</evidence>
<protein>
    <recommendedName>
        <fullName evidence="4">Outer membrane beta-barrel protein</fullName>
    </recommendedName>
</protein>
<evidence type="ECO:0000313" key="3">
    <source>
        <dbReference type="Proteomes" id="UP000468388"/>
    </source>
</evidence>
<organism evidence="2 3">
    <name type="scientific">Chitinophaga oryziterrae</name>
    <dbReference type="NCBI Taxonomy" id="1031224"/>
    <lineage>
        <taxon>Bacteria</taxon>
        <taxon>Pseudomonadati</taxon>
        <taxon>Bacteroidota</taxon>
        <taxon>Chitinophagia</taxon>
        <taxon>Chitinophagales</taxon>
        <taxon>Chitinophagaceae</taxon>
        <taxon>Chitinophaga</taxon>
    </lineage>
</organism>
<evidence type="ECO:0000313" key="2">
    <source>
        <dbReference type="EMBL" id="MVT43920.1"/>
    </source>
</evidence>
<name>A0A6N8JFC4_9BACT</name>
<dbReference type="EMBL" id="WRXO01000009">
    <property type="protein sequence ID" value="MVT43920.1"/>
    <property type="molecule type" value="Genomic_DNA"/>
</dbReference>
<dbReference type="Proteomes" id="UP000468388">
    <property type="component" value="Unassembled WGS sequence"/>
</dbReference>
<keyword evidence="1" id="KW-0732">Signal</keyword>
<accession>A0A6N8JFC4</accession>
<reference evidence="2 3" key="1">
    <citation type="submission" date="2019-12" db="EMBL/GenBank/DDBJ databases">
        <title>The draft genomic sequence of strain Chitinophaga oryziterrae JCM 16595.</title>
        <authorList>
            <person name="Zhang X."/>
        </authorList>
    </citation>
    <scope>NUCLEOTIDE SEQUENCE [LARGE SCALE GENOMIC DNA]</scope>
    <source>
        <strain evidence="2 3">JCM 16595</strain>
    </source>
</reference>
<evidence type="ECO:0008006" key="4">
    <source>
        <dbReference type="Google" id="ProtNLM"/>
    </source>
</evidence>
<dbReference type="OrthoDB" id="671476at2"/>
<gene>
    <name evidence="2" type="ORF">GO495_25215</name>
</gene>
<keyword evidence="3" id="KW-1185">Reference proteome</keyword>
<feature type="signal peptide" evidence="1">
    <location>
        <begin position="1"/>
        <end position="19"/>
    </location>
</feature>
<comment type="caution">
    <text evidence="2">The sequence shown here is derived from an EMBL/GenBank/DDBJ whole genome shotgun (WGS) entry which is preliminary data.</text>
</comment>